<name>A0A5J4TG79_9EUKA</name>
<accession>A0A5J4TG79</accession>
<evidence type="ECO:0000313" key="2">
    <source>
        <dbReference type="Proteomes" id="UP000324800"/>
    </source>
</evidence>
<sequence length="107" mass="12427">MAKRRRLHIEDQIESQIEDQLKLNQEKKGIVEVVSNVQSVAGKDLKVPLNMVKAAISNSVIIHKQEIDGLSPGERRTVRRSAFCTFFRESKKKSQVEYLFNKWFIIK</sequence>
<dbReference type="Proteomes" id="UP000324800">
    <property type="component" value="Unassembled WGS sequence"/>
</dbReference>
<dbReference type="EMBL" id="SNRW01031428">
    <property type="protein sequence ID" value="KAA6357434.1"/>
    <property type="molecule type" value="Genomic_DNA"/>
</dbReference>
<dbReference type="AlphaFoldDB" id="A0A5J4TG79"/>
<reference evidence="1 2" key="1">
    <citation type="submission" date="2019-03" db="EMBL/GenBank/DDBJ databases">
        <title>Single cell metagenomics reveals metabolic interactions within the superorganism composed of flagellate Streblomastix strix and complex community of Bacteroidetes bacteria on its surface.</title>
        <authorList>
            <person name="Treitli S.C."/>
            <person name="Kolisko M."/>
            <person name="Husnik F."/>
            <person name="Keeling P."/>
            <person name="Hampl V."/>
        </authorList>
    </citation>
    <scope>NUCLEOTIDE SEQUENCE [LARGE SCALE GENOMIC DNA]</scope>
    <source>
        <strain evidence="1">ST1C</strain>
    </source>
</reference>
<gene>
    <name evidence="1" type="ORF">EZS28_047039</name>
</gene>
<evidence type="ECO:0000313" key="1">
    <source>
        <dbReference type="EMBL" id="KAA6357434.1"/>
    </source>
</evidence>
<comment type="caution">
    <text evidence="1">The sequence shown here is derived from an EMBL/GenBank/DDBJ whole genome shotgun (WGS) entry which is preliminary data.</text>
</comment>
<proteinExistence type="predicted"/>
<organism evidence="1 2">
    <name type="scientific">Streblomastix strix</name>
    <dbReference type="NCBI Taxonomy" id="222440"/>
    <lineage>
        <taxon>Eukaryota</taxon>
        <taxon>Metamonada</taxon>
        <taxon>Preaxostyla</taxon>
        <taxon>Oxymonadida</taxon>
        <taxon>Streblomastigidae</taxon>
        <taxon>Streblomastix</taxon>
    </lineage>
</organism>
<protein>
    <submittedName>
        <fullName evidence="1">Uncharacterized protein</fullName>
    </submittedName>
</protein>